<proteinExistence type="predicted"/>
<accession>A0ABW4VXT5</accession>
<evidence type="ECO:0008006" key="3">
    <source>
        <dbReference type="Google" id="ProtNLM"/>
    </source>
</evidence>
<comment type="caution">
    <text evidence="1">The sequence shown here is derived from an EMBL/GenBank/DDBJ whole genome shotgun (WGS) entry which is preliminary data.</text>
</comment>
<evidence type="ECO:0000313" key="2">
    <source>
        <dbReference type="Proteomes" id="UP001597383"/>
    </source>
</evidence>
<name>A0ABW4VXT5_9BACI</name>
<gene>
    <name evidence="1" type="ORF">ACFSJF_04385</name>
</gene>
<reference evidence="2" key="1">
    <citation type="journal article" date="2019" name="Int. J. Syst. Evol. Microbiol.">
        <title>The Global Catalogue of Microorganisms (GCM) 10K type strain sequencing project: providing services to taxonomists for standard genome sequencing and annotation.</title>
        <authorList>
            <consortium name="The Broad Institute Genomics Platform"/>
            <consortium name="The Broad Institute Genome Sequencing Center for Infectious Disease"/>
            <person name="Wu L."/>
            <person name="Ma J."/>
        </authorList>
    </citation>
    <scope>NUCLEOTIDE SEQUENCE [LARGE SCALE GENOMIC DNA]</scope>
    <source>
        <strain evidence="2">R28</strain>
    </source>
</reference>
<dbReference type="EMBL" id="JBHUHQ010000009">
    <property type="protein sequence ID" value="MFD2043511.1"/>
    <property type="molecule type" value="Genomic_DNA"/>
</dbReference>
<dbReference type="RefSeq" id="WP_377555237.1">
    <property type="nucleotide sequence ID" value="NZ_JBHUHQ010000009.1"/>
</dbReference>
<evidence type="ECO:0000313" key="1">
    <source>
        <dbReference type="EMBL" id="MFD2043511.1"/>
    </source>
</evidence>
<sequence>MKEEIAKVLQMMEAGKIDASKATELIQLLKEKEEAPKQKKTNYMDKTLKIRVLSDEKDTVTVNLPIRLVNVVLKAGHGIAASLPESEKYVKDLDIDLILEAIDQELEGQIVDINSAEGEKVAIFVE</sequence>
<protein>
    <recommendedName>
        <fullName evidence="3">DUF2089 domain-containing protein</fullName>
    </recommendedName>
</protein>
<organism evidence="1 2">
    <name type="scientific">Ornithinibacillus salinisoli</name>
    <dbReference type="NCBI Taxonomy" id="1848459"/>
    <lineage>
        <taxon>Bacteria</taxon>
        <taxon>Bacillati</taxon>
        <taxon>Bacillota</taxon>
        <taxon>Bacilli</taxon>
        <taxon>Bacillales</taxon>
        <taxon>Bacillaceae</taxon>
        <taxon>Ornithinibacillus</taxon>
    </lineage>
</organism>
<dbReference type="Proteomes" id="UP001597383">
    <property type="component" value="Unassembled WGS sequence"/>
</dbReference>
<keyword evidence="2" id="KW-1185">Reference proteome</keyword>